<dbReference type="EMBL" id="FNUG01000009">
    <property type="protein sequence ID" value="SEF09102.1"/>
    <property type="molecule type" value="Genomic_DNA"/>
</dbReference>
<sequence>MKCFLLFFFLTTNCMGQVLTSKAEKLQKKNLQQYHAIETFAFKKWRSNDLKRVKEINDQVEAFLEVRRLVFRNFALDPACLAAVNKHSAKSKRKNPFHNPTVDWKKVLFDLQSILANKRN</sequence>
<reference evidence="1 2" key="1">
    <citation type="submission" date="2016-10" db="EMBL/GenBank/DDBJ databases">
        <authorList>
            <person name="de Groot N.N."/>
        </authorList>
    </citation>
    <scope>NUCLEOTIDE SEQUENCE [LARGE SCALE GENOMIC DNA]</scope>
    <source>
        <strain evidence="1 2">DSM 23553</strain>
    </source>
</reference>
<proteinExistence type="predicted"/>
<accession>A0A1H5P534</accession>
<dbReference type="Proteomes" id="UP000199448">
    <property type="component" value="Unassembled WGS sequence"/>
</dbReference>
<dbReference type="STRING" id="390640.SAMN04488034_10931"/>
<gene>
    <name evidence="1" type="ORF">SAMN04488034_10931</name>
</gene>
<name>A0A1H5P534_9FLAO</name>
<organism evidence="1 2">
    <name type="scientific">Salinimicrobium catena</name>
    <dbReference type="NCBI Taxonomy" id="390640"/>
    <lineage>
        <taxon>Bacteria</taxon>
        <taxon>Pseudomonadati</taxon>
        <taxon>Bacteroidota</taxon>
        <taxon>Flavobacteriia</taxon>
        <taxon>Flavobacteriales</taxon>
        <taxon>Flavobacteriaceae</taxon>
        <taxon>Salinimicrobium</taxon>
    </lineage>
</organism>
<dbReference type="RefSeq" id="WP_093114077.1">
    <property type="nucleotide sequence ID" value="NZ_FNGG01000009.1"/>
</dbReference>
<keyword evidence="2" id="KW-1185">Reference proteome</keyword>
<evidence type="ECO:0000313" key="2">
    <source>
        <dbReference type="Proteomes" id="UP000199448"/>
    </source>
</evidence>
<dbReference type="AlphaFoldDB" id="A0A1H5P534"/>
<protein>
    <submittedName>
        <fullName evidence="1">Uncharacterized protein</fullName>
    </submittedName>
</protein>
<evidence type="ECO:0000313" key="1">
    <source>
        <dbReference type="EMBL" id="SEF09102.1"/>
    </source>
</evidence>